<proteinExistence type="predicted"/>
<evidence type="ECO:0000259" key="2">
    <source>
        <dbReference type="Pfam" id="PF20200"/>
    </source>
</evidence>
<reference evidence="3 4" key="1">
    <citation type="submission" date="2015-09" db="EMBL/GenBank/DDBJ databases">
        <authorList>
            <consortium name="Pathogen Informatics"/>
        </authorList>
    </citation>
    <scope>NUCLEOTIDE SEQUENCE [LARGE SCALE GENOMIC DNA]</scope>
    <source>
        <strain evidence="3 4">2789STDY5608791</strain>
    </source>
</reference>
<feature type="domain" description="DUF6562" evidence="2">
    <location>
        <begin position="30"/>
        <end position="348"/>
    </location>
</feature>
<evidence type="ECO:0000313" key="3">
    <source>
        <dbReference type="EMBL" id="CUP61310.1"/>
    </source>
</evidence>
<evidence type="ECO:0000256" key="1">
    <source>
        <dbReference type="SAM" id="SignalP"/>
    </source>
</evidence>
<keyword evidence="1" id="KW-0732">Signal</keyword>
<dbReference type="RefSeq" id="WP_009037319.1">
    <property type="nucleotide sequence ID" value="NZ_CABKOQ010000014.1"/>
</dbReference>
<feature type="signal peptide" evidence="1">
    <location>
        <begin position="1"/>
        <end position="18"/>
    </location>
</feature>
<accession>A0A174PR74</accession>
<feature type="chain" id="PRO_5008030176" description="DUF6562 domain-containing protein" evidence="1">
    <location>
        <begin position="19"/>
        <end position="348"/>
    </location>
</feature>
<dbReference type="PROSITE" id="PS51257">
    <property type="entry name" value="PROKAR_LIPOPROTEIN"/>
    <property type="match status" value="1"/>
</dbReference>
<name>A0A174PR74_BACUN</name>
<gene>
    <name evidence="3" type="ORF">ERS417307_04050</name>
</gene>
<dbReference type="Proteomes" id="UP000095419">
    <property type="component" value="Unassembled WGS sequence"/>
</dbReference>
<dbReference type="InterPro" id="IPR046692">
    <property type="entry name" value="DUF6562"/>
</dbReference>
<sequence>MRKILYFIMCLPILFLSACDVHEWPETPEFVKMHLRLNYETDMTEWEHLYDGISVIEQGYGETYDNHRDYGKIRYIVRTYPVSEKMRTTSDYTQEFVFTKDISEGYDHEVTLDLLPGNYNVMVWSDLVQTSGDSHFYNADNFAEIRLQGDHKGNNDYRDAFRGTNNITLVADIVEHLPDTLDIVMQRPLAKFEFITNDLQEFIDKEIEYLKKEAATRGENAPTRVDTDKYKVVFHYSGFMPNTYNINTDKPIDSATGVMFESRLGILNDNEASLGFDYVFVNGKEAGVSVQIGLYDGEDRQIALSEPIDVSLRRSYHTILRGSFLMQQATGGIVINPDFDGNHNIVID</sequence>
<protein>
    <recommendedName>
        <fullName evidence="2">DUF6562 domain-containing protein</fullName>
    </recommendedName>
</protein>
<dbReference type="EMBL" id="CYZF01000020">
    <property type="protein sequence ID" value="CUP61310.1"/>
    <property type="molecule type" value="Genomic_DNA"/>
</dbReference>
<evidence type="ECO:0000313" key="4">
    <source>
        <dbReference type="Proteomes" id="UP000095419"/>
    </source>
</evidence>
<organism evidence="3 4">
    <name type="scientific">Bacteroides uniformis</name>
    <dbReference type="NCBI Taxonomy" id="820"/>
    <lineage>
        <taxon>Bacteria</taxon>
        <taxon>Pseudomonadati</taxon>
        <taxon>Bacteroidota</taxon>
        <taxon>Bacteroidia</taxon>
        <taxon>Bacteroidales</taxon>
        <taxon>Bacteroidaceae</taxon>
        <taxon>Bacteroides</taxon>
    </lineage>
</organism>
<dbReference type="AlphaFoldDB" id="A0A174PR74"/>
<dbReference type="Pfam" id="PF20200">
    <property type="entry name" value="DUF6562"/>
    <property type="match status" value="1"/>
</dbReference>